<reference evidence="2" key="1">
    <citation type="journal article" date="2022" name="Cell">
        <title>Repeat-based holocentromeres influence genome architecture and karyotype evolution.</title>
        <authorList>
            <person name="Hofstatter P.G."/>
            <person name="Thangavel G."/>
            <person name="Lux T."/>
            <person name="Neumann P."/>
            <person name="Vondrak T."/>
            <person name="Novak P."/>
            <person name="Zhang M."/>
            <person name="Costa L."/>
            <person name="Castellani M."/>
            <person name="Scott A."/>
            <person name="Toegelov H."/>
            <person name="Fuchs J."/>
            <person name="Mata-Sucre Y."/>
            <person name="Dias Y."/>
            <person name="Vanzela A.L.L."/>
            <person name="Huettel B."/>
            <person name="Almeida C.C.S."/>
            <person name="Simkova H."/>
            <person name="Souza G."/>
            <person name="Pedrosa-Harand A."/>
            <person name="Macas J."/>
            <person name="Mayer K.F.X."/>
            <person name="Houben A."/>
            <person name="Marques A."/>
        </authorList>
    </citation>
    <scope>NUCLEOTIDE SEQUENCE</scope>
    <source>
        <strain evidence="2">RhyBre1mFocal</strain>
    </source>
</reference>
<dbReference type="EMBL" id="JAMQYH010000003">
    <property type="protein sequence ID" value="KAJ1693491.1"/>
    <property type="molecule type" value="Genomic_DNA"/>
</dbReference>
<proteinExistence type="predicted"/>
<evidence type="ECO:0000313" key="2">
    <source>
        <dbReference type="EMBL" id="KAJ1693491.1"/>
    </source>
</evidence>
<keyword evidence="3" id="KW-1185">Reference proteome</keyword>
<sequence length="268" mass="30632">MRPNGTYYIPKFLEVFSVRFVNHEKLDFSNIYGAIVMQVDTSGHILYNRKLGDAPCIDSEGFVTLRMPCRGINIIDSIVFDCYLFNLEINPHYEFVEGCWSSGHRRYDQVISQRMDSMFGPIEVTLVVFYSSVVASIDVTLIDFEDTSLPEVYGHVKVKNDKTCDPRAVSWLFRNDKKDTVTYISRDKSGGCIALPLLRNVVVVPLESTMMVDVCICYGDTVFASGEVMFHAKLTGKKSGFIIGSHGKIRIEVSWSRDVYYNMFSYYW</sequence>
<evidence type="ECO:0000259" key="1">
    <source>
        <dbReference type="Pfam" id="PF20241"/>
    </source>
</evidence>
<dbReference type="OrthoDB" id="4917243at2759"/>
<dbReference type="Pfam" id="PF20241">
    <property type="entry name" value="DUF6598"/>
    <property type="match status" value="1"/>
</dbReference>
<evidence type="ECO:0000313" key="3">
    <source>
        <dbReference type="Proteomes" id="UP001151287"/>
    </source>
</evidence>
<protein>
    <recommendedName>
        <fullName evidence="1">DUF6598 domain-containing protein</fullName>
    </recommendedName>
</protein>
<gene>
    <name evidence="2" type="ORF">LUZ63_010189</name>
</gene>
<accession>A0A9Q0HP90</accession>
<feature type="domain" description="DUF6598" evidence="1">
    <location>
        <begin position="13"/>
        <end position="253"/>
    </location>
</feature>
<dbReference type="PANTHER" id="PTHR33065">
    <property type="entry name" value="OS07G0486400 PROTEIN"/>
    <property type="match status" value="1"/>
</dbReference>
<dbReference type="InterPro" id="IPR046533">
    <property type="entry name" value="DUF6598"/>
</dbReference>
<dbReference type="PANTHER" id="PTHR33065:SF88">
    <property type="entry name" value="OS11G0104220 PROTEIN"/>
    <property type="match status" value="1"/>
</dbReference>
<organism evidence="2 3">
    <name type="scientific">Rhynchospora breviuscula</name>
    <dbReference type="NCBI Taxonomy" id="2022672"/>
    <lineage>
        <taxon>Eukaryota</taxon>
        <taxon>Viridiplantae</taxon>
        <taxon>Streptophyta</taxon>
        <taxon>Embryophyta</taxon>
        <taxon>Tracheophyta</taxon>
        <taxon>Spermatophyta</taxon>
        <taxon>Magnoliopsida</taxon>
        <taxon>Liliopsida</taxon>
        <taxon>Poales</taxon>
        <taxon>Cyperaceae</taxon>
        <taxon>Cyperoideae</taxon>
        <taxon>Rhynchosporeae</taxon>
        <taxon>Rhynchospora</taxon>
    </lineage>
</organism>
<name>A0A9Q0HP90_9POAL</name>
<comment type="caution">
    <text evidence="2">The sequence shown here is derived from an EMBL/GenBank/DDBJ whole genome shotgun (WGS) entry which is preliminary data.</text>
</comment>
<dbReference type="AlphaFoldDB" id="A0A9Q0HP90"/>
<dbReference type="Proteomes" id="UP001151287">
    <property type="component" value="Unassembled WGS sequence"/>
</dbReference>